<protein>
    <submittedName>
        <fullName evidence="2">KIR protein</fullName>
    </submittedName>
</protein>
<reference evidence="3" key="1">
    <citation type="submission" date="2016-06" db="EMBL/GenBank/DDBJ databases">
        <title>First high quality genome sequence of Plasmodium coatneyi using continuous long reads from single molecule, real-time sequencing.</title>
        <authorList>
            <person name="Chien J.-T."/>
            <person name="Pakala S.B."/>
            <person name="Geraldo J.A."/>
            <person name="Lapp S.A."/>
            <person name="Barnwell J.W."/>
            <person name="Kissinger J.C."/>
            <person name="Galinski M.R."/>
            <person name="Humphrey J.C."/>
        </authorList>
    </citation>
    <scope>NUCLEOTIDE SEQUENCE [LARGE SCALE GENOMIC DNA]</scope>
    <source>
        <strain evidence="3">Hackeri</strain>
    </source>
</reference>
<dbReference type="InterPro" id="IPR008780">
    <property type="entry name" value="Plasmodium_Vir"/>
</dbReference>
<dbReference type="EMBL" id="CP016239">
    <property type="protein sequence ID" value="ANQ05774.1"/>
    <property type="molecule type" value="Genomic_DNA"/>
</dbReference>
<feature type="region of interest" description="Disordered" evidence="1">
    <location>
        <begin position="172"/>
        <end position="208"/>
    </location>
</feature>
<organism evidence="2 3">
    <name type="scientific">Plasmodium coatneyi</name>
    <dbReference type="NCBI Taxonomy" id="208452"/>
    <lineage>
        <taxon>Eukaryota</taxon>
        <taxon>Sar</taxon>
        <taxon>Alveolata</taxon>
        <taxon>Apicomplexa</taxon>
        <taxon>Aconoidasida</taxon>
        <taxon>Haemosporida</taxon>
        <taxon>Plasmodiidae</taxon>
        <taxon>Plasmodium</taxon>
    </lineage>
</organism>
<keyword evidence="3" id="KW-1185">Reference proteome</keyword>
<dbReference type="AlphaFoldDB" id="A0A1B1DSR1"/>
<dbReference type="GeneID" id="30906810"/>
<dbReference type="OrthoDB" id="383226at2759"/>
<dbReference type="RefSeq" id="XP_019912469.1">
    <property type="nucleotide sequence ID" value="XM_020056908.1"/>
</dbReference>
<evidence type="ECO:0000313" key="2">
    <source>
        <dbReference type="EMBL" id="ANQ05774.1"/>
    </source>
</evidence>
<dbReference type="KEGG" id="pcot:PCOAH_00000910"/>
<dbReference type="Proteomes" id="UP000092716">
    <property type="component" value="Chromosome 1"/>
</dbReference>
<feature type="compositionally biased region" description="Polar residues" evidence="1">
    <location>
        <begin position="184"/>
        <end position="208"/>
    </location>
</feature>
<proteinExistence type="predicted"/>
<gene>
    <name evidence="2" type="ORF">PCOAH_00000910</name>
</gene>
<dbReference type="Pfam" id="PF05795">
    <property type="entry name" value="Plasmodium_Vir"/>
    <property type="match status" value="1"/>
</dbReference>
<evidence type="ECO:0000256" key="1">
    <source>
        <dbReference type="SAM" id="MobiDB-lite"/>
    </source>
</evidence>
<accession>A0A1B1DSR1</accession>
<evidence type="ECO:0000313" key="3">
    <source>
        <dbReference type="Proteomes" id="UP000092716"/>
    </source>
</evidence>
<name>A0A1B1DSR1_9APIC</name>
<sequence>MPEGNNLNYNARCNFLYYWIGDLLFKNVTDPDIVPNTLNSICKYIKSTYLKEKDKVICETIDKNKFNRRKLIFDYWQDYNAIKSLLQSSKSECEPKYRDYLNGIVNAYNTLNTNCTNPANKNNPYCEEFNIPSILGVVGLPTMVFLLYKYTSIFSDLRNTLFGGNNNSRIKRRERSTGRHHFENTLTEGASTFDSSENGSTSEYSTLA</sequence>
<dbReference type="VEuPathDB" id="PlasmoDB:PCOAH_00000910"/>